<dbReference type="EMBL" id="HACG01030941">
    <property type="protein sequence ID" value="CEK77806.1"/>
    <property type="molecule type" value="Transcribed_RNA"/>
</dbReference>
<gene>
    <name evidence="1" type="primary">ORF106738</name>
</gene>
<organism evidence="1">
    <name type="scientific">Arion vulgaris</name>
    <dbReference type="NCBI Taxonomy" id="1028688"/>
    <lineage>
        <taxon>Eukaryota</taxon>
        <taxon>Metazoa</taxon>
        <taxon>Spiralia</taxon>
        <taxon>Lophotrochozoa</taxon>
        <taxon>Mollusca</taxon>
        <taxon>Gastropoda</taxon>
        <taxon>Heterobranchia</taxon>
        <taxon>Euthyneura</taxon>
        <taxon>Panpulmonata</taxon>
        <taxon>Eupulmonata</taxon>
        <taxon>Stylommatophora</taxon>
        <taxon>Helicina</taxon>
        <taxon>Arionoidea</taxon>
        <taxon>Arionidae</taxon>
        <taxon>Arion</taxon>
    </lineage>
</organism>
<sequence length="66" mass="7674">MVSRLSGKNQSEARYQVPWLMPEHRRQGKCFNVLAKEGSAKKQIYQPLSLQDVKTILKTKSVLDWK</sequence>
<reference evidence="1" key="1">
    <citation type="submission" date="2014-12" db="EMBL/GenBank/DDBJ databases">
        <title>Insight into the proteome of Arion vulgaris.</title>
        <authorList>
            <person name="Aradska J."/>
            <person name="Bulat T."/>
            <person name="Smidak R."/>
            <person name="Sarate P."/>
            <person name="Gangsoo J."/>
            <person name="Sialana F."/>
            <person name="Bilban M."/>
            <person name="Lubec G."/>
        </authorList>
    </citation>
    <scope>NUCLEOTIDE SEQUENCE</scope>
    <source>
        <tissue evidence="1">Skin</tissue>
    </source>
</reference>
<accession>A0A0B7ACR1</accession>
<proteinExistence type="predicted"/>
<feature type="non-terminal residue" evidence="1">
    <location>
        <position position="66"/>
    </location>
</feature>
<name>A0A0B7ACR1_9EUPU</name>
<dbReference type="AlphaFoldDB" id="A0A0B7ACR1"/>
<evidence type="ECO:0000313" key="1">
    <source>
        <dbReference type="EMBL" id="CEK77806.1"/>
    </source>
</evidence>
<protein>
    <submittedName>
        <fullName evidence="1">Uncharacterized protein</fullName>
    </submittedName>
</protein>